<dbReference type="RefSeq" id="XP_025481763.1">
    <property type="nucleotide sequence ID" value="XM_025618805.1"/>
</dbReference>
<sequence>MLTALVAYVWAVLQPASGYLLNPVTSNIIYSPRTFFETKKLYNEAVTMQCRVYEYAADNSSFSLAFGPTSLDIKVRMKTQSIFRGPLRWQ</sequence>
<dbReference type="EMBL" id="KZ821453">
    <property type="protein sequence ID" value="PYH36285.1"/>
    <property type="molecule type" value="Genomic_DNA"/>
</dbReference>
<evidence type="ECO:0000256" key="1">
    <source>
        <dbReference type="SAM" id="SignalP"/>
    </source>
</evidence>
<evidence type="ECO:0000313" key="3">
    <source>
        <dbReference type="Proteomes" id="UP000247647"/>
    </source>
</evidence>
<protein>
    <recommendedName>
        <fullName evidence="4">Ig-like domain-containing protein</fullName>
    </recommendedName>
</protein>
<dbReference type="AlphaFoldDB" id="A0A318YNL4"/>
<dbReference type="OrthoDB" id="10474345at2759"/>
<feature type="chain" id="PRO_5016249649" description="Ig-like domain-containing protein" evidence="1">
    <location>
        <begin position="19"/>
        <end position="90"/>
    </location>
</feature>
<evidence type="ECO:0008006" key="4">
    <source>
        <dbReference type="Google" id="ProtNLM"/>
    </source>
</evidence>
<keyword evidence="3" id="KW-1185">Reference proteome</keyword>
<name>A0A318YNL4_ASPNB</name>
<organism evidence="2 3">
    <name type="scientific">Aspergillus neoniger (strain CBS 115656)</name>
    <dbReference type="NCBI Taxonomy" id="1448310"/>
    <lineage>
        <taxon>Eukaryota</taxon>
        <taxon>Fungi</taxon>
        <taxon>Dikarya</taxon>
        <taxon>Ascomycota</taxon>
        <taxon>Pezizomycotina</taxon>
        <taxon>Eurotiomycetes</taxon>
        <taxon>Eurotiomycetidae</taxon>
        <taxon>Eurotiales</taxon>
        <taxon>Aspergillaceae</taxon>
        <taxon>Aspergillus</taxon>
        <taxon>Aspergillus subgen. Circumdati</taxon>
    </lineage>
</organism>
<keyword evidence="1" id="KW-0732">Signal</keyword>
<proteinExistence type="predicted"/>
<evidence type="ECO:0000313" key="2">
    <source>
        <dbReference type="EMBL" id="PYH36285.1"/>
    </source>
</evidence>
<reference evidence="2" key="1">
    <citation type="submission" date="2016-12" db="EMBL/GenBank/DDBJ databases">
        <title>The genomes of Aspergillus section Nigri reveals drivers in fungal speciation.</title>
        <authorList>
            <consortium name="DOE Joint Genome Institute"/>
            <person name="Vesth T.C."/>
            <person name="Nybo J."/>
            <person name="Theobald S."/>
            <person name="Brandl J."/>
            <person name="Frisvad J.C."/>
            <person name="Nielsen K.F."/>
            <person name="Lyhne E.K."/>
            <person name="Kogle M.E."/>
            <person name="Kuo A."/>
            <person name="Riley R."/>
            <person name="Clum A."/>
            <person name="Nolan M."/>
            <person name="Lipzen A."/>
            <person name="Salamov A."/>
            <person name="Henrissat B."/>
            <person name="Wiebenga A."/>
            <person name="De Vries R.P."/>
            <person name="Grigoriev I.V."/>
            <person name="Mortensen U.H."/>
            <person name="Andersen M.R."/>
            <person name="Baker S.E."/>
        </authorList>
    </citation>
    <scope>NUCLEOTIDE SEQUENCE [LARGE SCALE GENOMIC DNA]</scope>
    <source>
        <strain evidence="2">CBS 115656</strain>
    </source>
</reference>
<accession>A0A318YNL4</accession>
<gene>
    <name evidence="2" type="ORF">BO87DRAFT_236444</name>
</gene>
<dbReference type="GeneID" id="37121261"/>
<dbReference type="Proteomes" id="UP000247647">
    <property type="component" value="Unassembled WGS sequence"/>
</dbReference>
<feature type="signal peptide" evidence="1">
    <location>
        <begin position="1"/>
        <end position="18"/>
    </location>
</feature>